<protein>
    <submittedName>
        <fullName evidence="2">Acetyl-coenzyme A carboxyl transferase beta chain</fullName>
        <ecNumber evidence="2">6.4.1.2</ecNumber>
    </submittedName>
</protein>
<feature type="compositionally biased region" description="Basic and acidic residues" evidence="1">
    <location>
        <begin position="234"/>
        <end position="264"/>
    </location>
</feature>
<feature type="compositionally biased region" description="Basic residues" evidence="1">
    <location>
        <begin position="42"/>
        <end position="52"/>
    </location>
</feature>
<feature type="compositionally biased region" description="Basic and acidic residues" evidence="1">
    <location>
        <begin position="176"/>
        <end position="186"/>
    </location>
</feature>
<dbReference type="EC" id="6.4.1.2" evidence="2"/>
<dbReference type="GO" id="GO:0016740">
    <property type="term" value="F:transferase activity"/>
    <property type="evidence" value="ECO:0007669"/>
    <property type="project" value="UniProtKB-KW"/>
</dbReference>
<feature type="compositionally biased region" description="Basic and acidic residues" evidence="1">
    <location>
        <begin position="8"/>
        <end position="17"/>
    </location>
</feature>
<sequence>VAGPEPGNPERRDEVAQGRHRRPRQAGAGGHPRGALASVPGVRRHAVPQGRRGRAEHLPRLQPPLPRVGPNPGRPTVRPRHVRGAVHGRPARRPDRVRRQEDLRRPAAGRAAEDGQYRRGRVRQGVRQGPADHAGRHGPDVHDGVDGERGRGEDHPDDRGRGGRAAATARRLLLRRGPDAGEHAVADADGQDVGRPRPARRGRAAVHLPAGRPDDRRRHGQLRDARRLHHRRAQGADRVRRPADDLEHDQGRAARRVPAERVPEGARVPRLRRPPQGPAVRDRPAGRLHRHGRRGSRRRGEARRVV</sequence>
<dbReference type="EMBL" id="CADCUQ010000533">
    <property type="protein sequence ID" value="CAA9412467.1"/>
    <property type="molecule type" value="Genomic_DNA"/>
</dbReference>
<gene>
    <name evidence="2" type="ORF">AVDCRST_MAG64-2390</name>
</gene>
<feature type="compositionally biased region" description="Pro residues" evidence="1">
    <location>
        <begin position="61"/>
        <end position="73"/>
    </location>
</feature>
<proteinExistence type="predicted"/>
<feature type="compositionally biased region" description="Basic residues" evidence="1">
    <location>
        <begin position="77"/>
        <end position="91"/>
    </location>
</feature>
<reference evidence="2" key="1">
    <citation type="submission" date="2020-02" db="EMBL/GenBank/DDBJ databases">
        <authorList>
            <person name="Meier V. D."/>
        </authorList>
    </citation>
    <scope>NUCLEOTIDE SEQUENCE</scope>
    <source>
        <strain evidence="2">AVDCRST_MAG64</strain>
    </source>
</reference>
<feature type="non-terminal residue" evidence="2">
    <location>
        <position position="306"/>
    </location>
</feature>
<feature type="region of interest" description="Disordered" evidence="1">
    <location>
        <begin position="1"/>
        <end position="306"/>
    </location>
</feature>
<name>A0A6J4PFQ8_9BACT</name>
<feature type="compositionally biased region" description="Basic and acidic residues" evidence="1">
    <location>
        <begin position="92"/>
        <end position="117"/>
    </location>
</feature>
<feature type="compositionally biased region" description="Basic and acidic residues" evidence="1">
    <location>
        <begin position="212"/>
        <end position="225"/>
    </location>
</feature>
<feature type="compositionally biased region" description="Basic and acidic residues" evidence="1">
    <location>
        <begin position="133"/>
        <end position="161"/>
    </location>
</feature>
<feature type="compositionally biased region" description="Basic residues" evidence="1">
    <location>
        <begin position="286"/>
        <end position="297"/>
    </location>
</feature>
<feature type="non-terminal residue" evidence="2">
    <location>
        <position position="1"/>
    </location>
</feature>
<keyword evidence="2" id="KW-0436">Ligase</keyword>
<dbReference type="AlphaFoldDB" id="A0A6J4PFQ8"/>
<dbReference type="GO" id="GO:0003989">
    <property type="term" value="F:acetyl-CoA carboxylase activity"/>
    <property type="evidence" value="ECO:0007669"/>
    <property type="project" value="UniProtKB-EC"/>
</dbReference>
<evidence type="ECO:0000256" key="1">
    <source>
        <dbReference type="SAM" id="MobiDB-lite"/>
    </source>
</evidence>
<accession>A0A6J4PFQ8</accession>
<evidence type="ECO:0000313" key="2">
    <source>
        <dbReference type="EMBL" id="CAA9412467.1"/>
    </source>
</evidence>
<keyword evidence="2" id="KW-0808">Transferase</keyword>
<organism evidence="2">
    <name type="scientific">uncultured Phycisphaerae bacterium</name>
    <dbReference type="NCBI Taxonomy" id="904963"/>
    <lineage>
        <taxon>Bacteria</taxon>
        <taxon>Pseudomonadati</taxon>
        <taxon>Planctomycetota</taxon>
        <taxon>Phycisphaerae</taxon>
        <taxon>environmental samples</taxon>
    </lineage>
</organism>